<keyword evidence="2" id="KW-1185">Reference proteome</keyword>
<dbReference type="AlphaFoldDB" id="A0A9P0Q5F6"/>
<sequence>MIIINLSLVFLSSSFFDSSCRTISNSALSSSMVCSLSID</sequence>
<dbReference type="EMBL" id="CAKOFQ010007722">
    <property type="protein sequence ID" value="CAH2006974.1"/>
    <property type="molecule type" value="Genomic_DNA"/>
</dbReference>
<protein>
    <submittedName>
        <fullName evidence="1">Uncharacterized protein</fullName>
    </submittedName>
</protein>
<accession>A0A9P0Q5F6</accession>
<gene>
    <name evidence="1" type="ORF">ACAOBT_LOCUS29406</name>
</gene>
<evidence type="ECO:0000313" key="2">
    <source>
        <dbReference type="Proteomes" id="UP001152888"/>
    </source>
</evidence>
<name>A0A9P0Q5F6_ACAOB</name>
<comment type="caution">
    <text evidence="1">The sequence shown here is derived from an EMBL/GenBank/DDBJ whole genome shotgun (WGS) entry which is preliminary data.</text>
</comment>
<evidence type="ECO:0000313" key="1">
    <source>
        <dbReference type="EMBL" id="CAH2006974.1"/>
    </source>
</evidence>
<organism evidence="1 2">
    <name type="scientific">Acanthoscelides obtectus</name>
    <name type="common">Bean weevil</name>
    <name type="synonym">Bruchus obtectus</name>
    <dbReference type="NCBI Taxonomy" id="200917"/>
    <lineage>
        <taxon>Eukaryota</taxon>
        <taxon>Metazoa</taxon>
        <taxon>Ecdysozoa</taxon>
        <taxon>Arthropoda</taxon>
        <taxon>Hexapoda</taxon>
        <taxon>Insecta</taxon>
        <taxon>Pterygota</taxon>
        <taxon>Neoptera</taxon>
        <taxon>Endopterygota</taxon>
        <taxon>Coleoptera</taxon>
        <taxon>Polyphaga</taxon>
        <taxon>Cucujiformia</taxon>
        <taxon>Chrysomeloidea</taxon>
        <taxon>Chrysomelidae</taxon>
        <taxon>Bruchinae</taxon>
        <taxon>Bruchini</taxon>
        <taxon>Acanthoscelides</taxon>
    </lineage>
</organism>
<dbReference type="Proteomes" id="UP001152888">
    <property type="component" value="Unassembled WGS sequence"/>
</dbReference>
<proteinExistence type="predicted"/>
<reference evidence="1" key="1">
    <citation type="submission" date="2022-03" db="EMBL/GenBank/DDBJ databases">
        <authorList>
            <person name="Sayadi A."/>
        </authorList>
    </citation>
    <scope>NUCLEOTIDE SEQUENCE</scope>
</reference>